<gene>
    <name evidence="1" type="ORF">MSHI_18830</name>
</gene>
<proteinExistence type="predicted"/>
<dbReference type="AlphaFoldDB" id="A0A7I7MQC2"/>
<sequence length="104" mass="10132">MDVAEGAQARLRVTADGLHALAGRCATLAGELSAAVAPSGAVSSWQANAVAVNAAHARAGAAAAAVSARMRATATALGQATHRYAGQDTAAAAALGAVRPWGTR</sequence>
<reference evidence="1 2" key="1">
    <citation type="journal article" date="2019" name="Emerg. Microbes Infect.">
        <title>Comprehensive subspecies identification of 175 nontuberculous mycobacteria species based on 7547 genomic profiles.</title>
        <authorList>
            <person name="Matsumoto Y."/>
            <person name="Kinjo T."/>
            <person name="Motooka D."/>
            <person name="Nabeya D."/>
            <person name="Jung N."/>
            <person name="Uechi K."/>
            <person name="Horii T."/>
            <person name="Iida T."/>
            <person name="Fujita J."/>
            <person name="Nakamura S."/>
        </authorList>
    </citation>
    <scope>NUCLEOTIDE SEQUENCE [LARGE SCALE GENOMIC DNA]</scope>
    <source>
        <strain evidence="1 2">JCM 14233</strain>
    </source>
</reference>
<dbReference type="EMBL" id="AP022575">
    <property type="protein sequence ID" value="BBX73977.1"/>
    <property type="molecule type" value="Genomic_DNA"/>
</dbReference>
<keyword evidence="2" id="KW-1185">Reference proteome</keyword>
<dbReference type="KEGG" id="mshj:MSHI_18830"/>
<dbReference type="OrthoDB" id="10010874at2"/>
<evidence type="ECO:0000313" key="1">
    <source>
        <dbReference type="EMBL" id="BBX73977.1"/>
    </source>
</evidence>
<dbReference type="RefSeq" id="WP_083048408.1">
    <property type="nucleotide sequence ID" value="NZ_AP022575.1"/>
</dbReference>
<organism evidence="1 2">
    <name type="scientific">Mycobacterium shinjukuense</name>
    <dbReference type="NCBI Taxonomy" id="398694"/>
    <lineage>
        <taxon>Bacteria</taxon>
        <taxon>Bacillati</taxon>
        <taxon>Actinomycetota</taxon>
        <taxon>Actinomycetes</taxon>
        <taxon>Mycobacteriales</taxon>
        <taxon>Mycobacteriaceae</taxon>
        <taxon>Mycobacterium</taxon>
    </lineage>
</organism>
<dbReference type="Proteomes" id="UP000467236">
    <property type="component" value="Chromosome"/>
</dbReference>
<accession>A0A7I7MQC2</accession>
<evidence type="ECO:0000313" key="2">
    <source>
        <dbReference type="Proteomes" id="UP000467236"/>
    </source>
</evidence>
<protein>
    <submittedName>
        <fullName evidence="1">Uncharacterized protein</fullName>
    </submittedName>
</protein>
<name>A0A7I7MQC2_9MYCO</name>